<dbReference type="InterPro" id="IPR036388">
    <property type="entry name" value="WH-like_DNA-bd_sf"/>
</dbReference>
<sequence length="307" mass="36564">MRAERFLSILIIISQKGLVTAKELAEHFEVSLRTIYRDIDKICEAGVPIGATGGKGGGYYVMENYNISNLFFNKNEIEPLLSMIDSLKYVFGKNKQFNDIVLKFETLYKREKNENEKLNIDMSHFSMEEELREYLFLVNQAIETNKLLIFEYINRKMECFQRIVEPIQIEFTDGHWYIIGFCRIRKNYRRFKFVRIRNIKIGENFVKKNISQVEIEKIFKESYSDSSIFVKFIFSEEIGEQLSEYFSKDKIKKIDNKKYMVEGFFPNDEGLKRFVLGFGVHCEVLAPTKLRKEMQEYIKNIYYKYND</sequence>
<evidence type="ECO:0000256" key="1">
    <source>
        <dbReference type="ARBA" id="ARBA00023015"/>
    </source>
</evidence>
<dbReference type="Pfam" id="PF25583">
    <property type="entry name" value="WCX"/>
    <property type="match status" value="1"/>
</dbReference>
<dbReference type="KEGG" id="csr:Cspa_c35600"/>
<dbReference type="PANTHER" id="PTHR34580">
    <property type="match status" value="1"/>
</dbReference>
<gene>
    <name evidence="4" type="ORF">Cspa_c35600</name>
</gene>
<dbReference type="PROSITE" id="PS51000">
    <property type="entry name" value="HTH_DEOR_2"/>
    <property type="match status" value="1"/>
</dbReference>
<reference evidence="4" key="1">
    <citation type="submission" date="2013-02" db="EMBL/GenBank/DDBJ databases">
        <title>Genome sequence of Clostridium saccharoperbutylacetonicum N1-4(HMT).</title>
        <authorList>
            <person name="Poehlein A."/>
            <person name="Daniel R."/>
        </authorList>
    </citation>
    <scope>NUCLEOTIDE SEQUENCE [LARGE SCALE GENOMIC DNA]</scope>
    <source>
        <strain evidence="4">N1-4</strain>
    </source>
</reference>
<protein>
    <submittedName>
        <fullName evidence="4">Putative transcriptional regulator</fullName>
    </submittedName>
</protein>
<evidence type="ECO:0000313" key="4">
    <source>
        <dbReference type="EMBL" id="AGF57321.1"/>
    </source>
</evidence>
<dbReference type="eggNOG" id="COG2378">
    <property type="taxonomic scope" value="Bacteria"/>
</dbReference>
<dbReference type="AlphaFoldDB" id="M1MRF2"/>
<dbReference type="InterPro" id="IPR036390">
    <property type="entry name" value="WH_DNA-bd_sf"/>
</dbReference>
<organism evidence="4 5">
    <name type="scientific">Clostridium saccharoperbutylacetonicum N1-4(HMT)</name>
    <dbReference type="NCBI Taxonomy" id="931276"/>
    <lineage>
        <taxon>Bacteria</taxon>
        <taxon>Bacillati</taxon>
        <taxon>Bacillota</taxon>
        <taxon>Clostridia</taxon>
        <taxon>Eubacteriales</taxon>
        <taxon>Clostridiaceae</taxon>
        <taxon>Clostridium</taxon>
    </lineage>
</organism>
<keyword evidence="2" id="KW-0804">Transcription</keyword>
<dbReference type="EMBL" id="CP004121">
    <property type="protein sequence ID" value="AGF57321.1"/>
    <property type="molecule type" value="Genomic_DNA"/>
</dbReference>
<dbReference type="Pfam" id="PF08279">
    <property type="entry name" value="HTH_11"/>
    <property type="match status" value="1"/>
</dbReference>
<dbReference type="PATRIC" id="fig|931276.5.peg.3586"/>
<dbReference type="PANTHER" id="PTHR34580:SF1">
    <property type="entry name" value="PROTEIN PAFC"/>
    <property type="match status" value="1"/>
</dbReference>
<dbReference type="PIRSF" id="PIRSF016838">
    <property type="entry name" value="PafC"/>
    <property type="match status" value="1"/>
</dbReference>
<proteinExistence type="predicted"/>
<dbReference type="PROSITE" id="PS52050">
    <property type="entry name" value="WYL"/>
    <property type="match status" value="1"/>
</dbReference>
<dbReference type="OrthoDB" id="9815009at2"/>
<dbReference type="GO" id="GO:0003700">
    <property type="term" value="F:DNA-binding transcription factor activity"/>
    <property type="evidence" value="ECO:0007669"/>
    <property type="project" value="InterPro"/>
</dbReference>
<dbReference type="HOGENOM" id="CLU_041141_5_1_9"/>
<dbReference type="Pfam" id="PF13280">
    <property type="entry name" value="WYL"/>
    <property type="match status" value="1"/>
</dbReference>
<name>M1MRF2_9CLOT</name>
<evidence type="ECO:0000256" key="2">
    <source>
        <dbReference type="ARBA" id="ARBA00023163"/>
    </source>
</evidence>
<dbReference type="RefSeq" id="WP_015393637.1">
    <property type="nucleotide sequence ID" value="NC_020291.1"/>
</dbReference>
<dbReference type="Proteomes" id="UP000011728">
    <property type="component" value="Chromosome"/>
</dbReference>
<dbReference type="STRING" id="36745.CLSAP_33340"/>
<dbReference type="InterPro" id="IPR057727">
    <property type="entry name" value="WCX_dom"/>
</dbReference>
<dbReference type="InterPro" id="IPR028349">
    <property type="entry name" value="PafC-like"/>
</dbReference>
<dbReference type="InterPro" id="IPR026881">
    <property type="entry name" value="WYL_dom"/>
</dbReference>
<evidence type="ECO:0000313" key="5">
    <source>
        <dbReference type="Proteomes" id="UP000011728"/>
    </source>
</evidence>
<keyword evidence="5" id="KW-1185">Reference proteome</keyword>
<evidence type="ECO:0000259" key="3">
    <source>
        <dbReference type="PROSITE" id="PS51000"/>
    </source>
</evidence>
<dbReference type="InterPro" id="IPR013196">
    <property type="entry name" value="HTH_11"/>
</dbReference>
<dbReference type="SUPFAM" id="SSF46785">
    <property type="entry name" value="Winged helix' DNA-binding domain"/>
    <property type="match status" value="1"/>
</dbReference>
<accession>M1MRF2</accession>
<dbReference type="Gene3D" id="1.10.10.10">
    <property type="entry name" value="Winged helix-like DNA-binding domain superfamily/Winged helix DNA-binding domain"/>
    <property type="match status" value="1"/>
</dbReference>
<dbReference type="InterPro" id="IPR001034">
    <property type="entry name" value="DeoR_HTH"/>
</dbReference>
<dbReference type="InterPro" id="IPR051534">
    <property type="entry name" value="CBASS_pafABC_assoc_protein"/>
</dbReference>
<keyword evidence="1" id="KW-0805">Transcription regulation</keyword>
<feature type="domain" description="HTH deoR-type" evidence="3">
    <location>
        <begin position="2"/>
        <end position="57"/>
    </location>
</feature>